<evidence type="ECO:0000313" key="9">
    <source>
        <dbReference type="Proteomes" id="UP000761534"/>
    </source>
</evidence>
<evidence type="ECO:0000256" key="2">
    <source>
        <dbReference type="ARBA" id="ARBA00005964"/>
    </source>
</evidence>
<proteinExistence type="inferred from homology"/>
<dbReference type="GO" id="GO:0016042">
    <property type="term" value="P:lipid catabolic process"/>
    <property type="evidence" value="ECO:0007669"/>
    <property type="project" value="UniProtKB-KW"/>
</dbReference>
<dbReference type="InterPro" id="IPR019826">
    <property type="entry name" value="Carboxylesterase_B_AS"/>
</dbReference>
<feature type="domain" description="Carboxylesterase type B" evidence="7">
    <location>
        <begin position="26"/>
        <end position="480"/>
    </location>
</feature>
<evidence type="ECO:0000256" key="4">
    <source>
        <dbReference type="ARBA" id="ARBA00022963"/>
    </source>
</evidence>
<keyword evidence="4" id="KW-0442">Lipid degradation</keyword>
<evidence type="ECO:0000256" key="5">
    <source>
        <dbReference type="ARBA" id="ARBA00023098"/>
    </source>
</evidence>
<keyword evidence="3 6" id="KW-0378">Hydrolase</keyword>
<name>A0A642UVH0_9ASCO</name>
<dbReference type="OrthoDB" id="6846267at2759"/>
<dbReference type="VEuPathDB" id="FungiDB:TRICI_005180"/>
<dbReference type="Gene3D" id="3.40.50.1820">
    <property type="entry name" value="alpha/beta hydrolase"/>
    <property type="match status" value="1"/>
</dbReference>
<dbReference type="GO" id="GO:0004806">
    <property type="term" value="F:triacylglycerol lipase activity"/>
    <property type="evidence" value="ECO:0007669"/>
    <property type="project" value="UniProtKB-EC"/>
</dbReference>
<dbReference type="SUPFAM" id="SSF53474">
    <property type="entry name" value="alpha/beta-Hydrolases"/>
    <property type="match status" value="1"/>
</dbReference>
<evidence type="ECO:0000256" key="3">
    <source>
        <dbReference type="ARBA" id="ARBA00022801"/>
    </source>
</evidence>
<dbReference type="PANTHER" id="PTHR43142">
    <property type="entry name" value="CARBOXYLIC ESTER HYDROLASE"/>
    <property type="match status" value="1"/>
</dbReference>
<dbReference type="PANTHER" id="PTHR43142:SF8">
    <property type="entry name" value="CARBOXYLIC ESTER HYDROLASE"/>
    <property type="match status" value="1"/>
</dbReference>
<sequence length="551" mass="62948">MTCIDESMFVDNSVIVEDFKEHLLTIPGRGTLKGMAVLDGKTKKEKCYRYSGIRYAQPPKGELRWKRPVSLPDGYNYDGDYTQFKTVCPQPVYPGLEKIQHPDTVYDEDCLYLNIWVPAGEPPKGGWPVMYFIHGGFLQVGNPNQHREADPQDLQAEGSPARYIVVAPGYRLNLFGFLSSKELVEEDSQNTNFGFWDQRKGLEWVHSMIHHFGGDKNNVSVAGLSAGSYSAIFQLQYELYHPKESQIIKKVHLISNGLAVQPKSVEESQEQFDELLQAFDIPLSLSSEEKLSKLREIPFKDLANKIMSLKLHTFRAVTDSNNFVSTSLLKDIISGRFGELFNQSGRSIIIGDVVNELSLYKNTNPPESAEALERELNNYYPHKIVRALVNLYPSVPEALKSDPTAYLEKTKELFGNIVSDMQVYSSERILVESLIRGDVPLDRIHRYKVGYRARFFDKYTPPEEEVPHGGDMAIWFYTVIDGIEDDEKPAHVEWLKPVEQFMYNKPVAWGTTDKTQYRIFNPDGSIAIRYDDQWDWAMKVREAIKSVVDQS</sequence>
<dbReference type="PROSITE" id="PS00941">
    <property type="entry name" value="CARBOXYLESTERASE_B_2"/>
    <property type="match status" value="1"/>
</dbReference>
<accession>A0A642UVH0</accession>
<evidence type="ECO:0000256" key="6">
    <source>
        <dbReference type="RuleBase" id="RU361235"/>
    </source>
</evidence>
<evidence type="ECO:0000256" key="1">
    <source>
        <dbReference type="ARBA" id="ARBA00001024"/>
    </source>
</evidence>
<gene>
    <name evidence="8" type="ORF">TRICI_005180</name>
</gene>
<organism evidence="8 9">
    <name type="scientific">Trichomonascus ciferrii</name>
    <dbReference type="NCBI Taxonomy" id="44093"/>
    <lineage>
        <taxon>Eukaryota</taxon>
        <taxon>Fungi</taxon>
        <taxon>Dikarya</taxon>
        <taxon>Ascomycota</taxon>
        <taxon>Saccharomycotina</taxon>
        <taxon>Dipodascomycetes</taxon>
        <taxon>Dipodascales</taxon>
        <taxon>Trichomonascaceae</taxon>
        <taxon>Trichomonascus</taxon>
        <taxon>Trichomonascus ciferrii complex</taxon>
    </lineage>
</organism>
<dbReference type="EC" id="3.1.1.-" evidence="6"/>
<dbReference type="EMBL" id="SWFS01000402">
    <property type="protein sequence ID" value="KAA8906147.1"/>
    <property type="molecule type" value="Genomic_DNA"/>
</dbReference>
<comment type="similarity">
    <text evidence="2 6">Belongs to the type-B carboxylesterase/lipase family.</text>
</comment>
<comment type="caution">
    <text evidence="8">The sequence shown here is derived from an EMBL/GenBank/DDBJ whole genome shotgun (WGS) entry which is preliminary data.</text>
</comment>
<evidence type="ECO:0000259" key="7">
    <source>
        <dbReference type="Pfam" id="PF00135"/>
    </source>
</evidence>
<protein>
    <recommendedName>
        <fullName evidence="6">Carboxylic ester hydrolase</fullName>
        <ecNumber evidence="6">3.1.1.-</ecNumber>
    </recommendedName>
</protein>
<dbReference type="Proteomes" id="UP000761534">
    <property type="component" value="Unassembled WGS sequence"/>
</dbReference>
<dbReference type="InterPro" id="IPR029058">
    <property type="entry name" value="AB_hydrolase_fold"/>
</dbReference>
<keyword evidence="9" id="KW-1185">Reference proteome</keyword>
<dbReference type="AlphaFoldDB" id="A0A642UVH0"/>
<keyword evidence="5" id="KW-0443">Lipid metabolism</keyword>
<dbReference type="InterPro" id="IPR019819">
    <property type="entry name" value="Carboxylesterase_B_CS"/>
</dbReference>
<comment type="catalytic activity">
    <reaction evidence="1">
        <text>a triacylglycerol + H2O = a diacylglycerol + a fatty acid + H(+)</text>
        <dbReference type="Rhea" id="RHEA:12044"/>
        <dbReference type="ChEBI" id="CHEBI:15377"/>
        <dbReference type="ChEBI" id="CHEBI:15378"/>
        <dbReference type="ChEBI" id="CHEBI:17855"/>
        <dbReference type="ChEBI" id="CHEBI:18035"/>
        <dbReference type="ChEBI" id="CHEBI:28868"/>
        <dbReference type="EC" id="3.1.1.3"/>
    </reaction>
</comment>
<dbReference type="PROSITE" id="PS00122">
    <property type="entry name" value="CARBOXYLESTERASE_B_1"/>
    <property type="match status" value="1"/>
</dbReference>
<evidence type="ECO:0000313" key="8">
    <source>
        <dbReference type="EMBL" id="KAA8906147.1"/>
    </source>
</evidence>
<dbReference type="InterPro" id="IPR002018">
    <property type="entry name" value="CarbesteraseB"/>
</dbReference>
<reference evidence="8" key="1">
    <citation type="journal article" date="2019" name="G3 (Bethesda)">
        <title>Genome Assemblies of Two Rare Opportunistic Yeast Pathogens: Diutina rugosa (syn. Candida rugosa) and Trichomonascus ciferrii (syn. Candida ciferrii).</title>
        <authorList>
            <person name="Mixao V."/>
            <person name="Saus E."/>
            <person name="Hansen A.P."/>
            <person name="Lass-Florl C."/>
            <person name="Gabaldon T."/>
        </authorList>
    </citation>
    <scope>NUCLEOTIDE SEQUENCE</scope>
    <source>
        <strain evidence="8">CBS 4856</strain>
    </source>
</reference>
<dbReference type="Pfam" id="PF00135">
    <property type="entry name" value="COesterase"/>
    <property type="match status" value="1"/>
</dbReference>